<dbReference type="PANTHER" id="PTHR45913:SF9">
    <property type="entry name" value="GENERAL TRANSCRIPTION FACTOR II-I REPEAT DOMAIN-CONTAINING PROTEIN 2-LIKE-RELATED"/>
    <property type="match status" value="1"/>
</dbReference>
<accession>A0ABR3MVF6</accession>
<evidence type="ECO:0008006" key="3">
    <source>
        <dbReference type="Google" id="ProtNLM"/>
    </source>
</evidence>
<comment type="caution">
    <text evidence="1">The sequence shown here is derived from an EMBL/GenBank/DDBJ whole genome shotgun (WGS) entry which is preliminary data.</text>
</comment>
<keyword evidence="2" id="KW-1185">Reference proteome</keyword>
<reference evidence="1 2" key="1">
    <citation type="submission" date="2023-09" db="EMBL/GenBank/DDBJ databases">
        <authorList>
            <person name="Wang M."/>
        </authorList>
    </citation>
    <scope>NUCLEOTIDE SEQUENCE [LARGE SCALE GENOMIC DNA]</scope>
    <source>
        <strain evidence="1">GT-2023</strain>
        <tissue evidence="1">Liver</tissue>
    </source>
</reference>
<protein>
    <recommendedName>
        <fullName evidence="3">HAT C-terminal dimerisation domain-containing protein</fullName>
    </recommendedName>
</protein>
<evidence type="ECO:0000313" key="2">
    <source>
        <dbReference type="Proteomes" id="UP001558613"/>
    </source>
</evidence>
<proteinExistence type="predicted"/>
<name>A0ABR3MVF6_9TELE</name>
<organism evidence="1 2">
    <name type="scientific">Cirrhinus molitorella</name>
    <name type="common">mud carp</name>
    <dbReference type="NCBI Taxonomy" id="172907"/>
    <lineage>
        <taxon>Eukaryota</taxon>
        <taxon>Metazoa</taxon>
        <taxon>Chordata</taxon>
        <taxon>Craniata</taxon>
        <taxon>Vertebrata</taxon>
        <taxon>Euteleostomi</taxon>
        <taxon>Actinopterygii</taxon>
        <taxon>Neopterygii</taxon>
        <taxon>Teleostei</taxon>
        <taxon>Ostariophysi</taxon>
        <taxon>Cypriniformes</taxon>
        <taxon>Cyprinidae</taxon>
        <taxon>Labeoninae</taxon>
        <taxon>Labeonini</taxon>
        <taxon>Cirrhinus</taxon>
    </lineage>
</organism>
<dbReference type="PANTHER" id="PTHR45913">
    <property type="entry name" value="EPM2A-INTERACTING PROTEIN 1"/>
    <property type="match status" value="1"/>
</dbReference>
<dbReference type="EMBL" id="JAYMGO010000009">
    <property type="protein sequence ID" value="KAL1268623.1"/>
    <property type="molecule type" value="Genomic_DNA"/>
</dbReference>
<evidence type="ECO:0000313" key="1">
    <source>
        <dbReference type="EMBL" id="KAL1268623.1"/>
    </source>
</evidence>
<gene>
    <name evidence="1" type="ORF">QQF64_033986</name>
</gene>
<dbReference type="Proteomes" id="UP001558613">
    <property type="component" value="Unassembled WGS sequence"/>
</dbReference>
<sequence>MQLELIELQCNDSLRSRHQLLPLSEFYKSLETSRFPLIKHHAQRMTSLFGSTYICEQTFSLMTMNKSSLTASLTDSYLCDLLRFSTTRLTPDLTSILKSKAQHHCSLGVSPTKDLHSRIRIVTACL</sequence>